<evidence type="ECO:0000313" key="8">
    <source>
        <dbReference type="Proteomes" id="UP000714420"/>
    </source>
</evidence>
<dbReference type="PROSITE" id="PS51892">
    <property type="entry name" value="SUBTILASE"/>
    <property type="match status" value="1"/>
</dbReference>
<dbReference type="InterPro" id="IPR036852">
    <property type="entry name" value="Peptidase_S8/S53_dom_sf"/>
</dbReference>
<evidence type="ECO:0000256" key="3">
    <source>
        <dbReference type="ARBA" id="ARBA00022801"/>
    </source>
</evidence>
<protein>
    <submittedName>
        <fullName evidence="7">S8 family serine peptidase</fullName>
    </submittedName>
</protein>
<dbReference type="EMBL" id="JABKKF010000001">
    <property type="protein sequence ID" value="NPD91020.1"/>
    <property type="molecule type" value="Genomic_DNA"/>
</dbReference>
<dbReference type="RefSeq" id="WP_285826062.1">
    <property type="nucleotide sequence ID" value="NZ_CASHBK010000001.1"/>
</dbReference>
<dbReference type="PANTHER" id="PTHR43806">
    <property type="entry name" value="PEPTIDASE S8"/>
    <property type="match status" value="1"/>
</dbReference>
<feature type="domain" description="Peptidase S8/S53" evidence="6">
    <location>
        <begin position="462"/>
        <end position="624"/>
    </location>
</feature>
<dbReference type="InterPro" id="IPR015500">
    <property type="entry name" value="Peptidase_S8_subtilisin-rel"/>
</dbReference>
<sequence length="727" mass="79141">MSAYLREALCNGGIENVKYGGSGAVVREPARETRSVIAFVNIRSESADSHIGLFDKYDAEVLDARGDIFIVKMPMYLLDSICGEDAVRRIEAGRCCSVCLDSTALKMNIIPVYQGQSLPQAYTGKGVVMGLMDVGFDFTNPTFRTASEGGSAAESSPTRIKAVWDMLSADTAGSSRPVGAEYTGSDAILGYGSSADSKLQWHGSHTLGIAAGNGYITPYRGVAYDSDICLVSNVVTSDMPLVNAKDLYLYTSATDALGFKYIFDYAENCGRPCVISFSEGFPATYDHDDWLYQEYLKRITGPGRIIVASTGNEALMPTYLHKEAGKDVVGCGVYTGDMSQRILVKSDGKPFLVRFSDFTGNNPFVLCCDTLDNDSTVSVNFDFPSQDFKGNVSITRYYSPFMPEAATYMLTISHDKEHRADTRMRMSLENRIDGRCVEVEAMCVSASVKFYEEDGDAEYGHILHGPAYFDGVIGVGATVRRPVYRLITGEENRSLIEQGLVKKDWPLAYFSSYGPTADGRTKPDVVANGMVVISSDNSFFRESNKDEYYERNHLVAKTEFCGRVYDWHGAWGTSMSAPVVGGAIALWLEACPTLSPDDIIGILKATCNHPVEGYDYPMDCFGYGEIDVYKGLLYVLGLTDISGISANRPEGVDVRLSGRKLTVELPDGTGNVTATVYSLVGHKIMSENIISDGNCGVLNLERLAGGVYAVQFEGSGFVSGSVLIRVQ</sequence>
<keyword evidence="3 5" id="KW-0378">Hydrolase</keyword>
<evidence type="ECO:0000259" key="6">
    <source>
        <dbReference type="Pfam" id="PF00082"/>
    </source>
</evidence>
<evidence type="ECO:0000313" key="7">
    <source>
        <dbReference type="EMBL" id="NPD91020.1"/>
    </source>
</evidence>
<dbReference type="PRINTS" id="PR00723">
    <property type="entry name" value="SUBTILISIN"/>
</dbReference>
<dbReference type="SUPFAM" id="SSF52743">
    <property type="entry name" value="Subtilisin-like"/>
    <property type="match status" value="1"/>
</dbReference>
<comment type="caution">
    <text evidence="7">The sequence shown here is derived from an EMBL/GenBank/DDBJ whole genome shotgun (WGS) entry which is preliminary data.</text>
</comment>
<feature type="domain" description="Peptidase S8/S53" evidence="6">
    <location>
        <begin position="124"/>
        <end position="314"/>
    </location>
</feature>
<accession>A0ABX2AJW5</accession>
<keyword evidence="4 5" id="KW-0720">Serine protease</keyword>
<evidence type="ECO:0000256" key="1">
    <source>
        <dbReference type="ARBA" id="ARBA00011073"/>
    </source>
</evidence>
<organism evidence="7 8">
    <name type="scientific">Xylanibacter muris</name>
    <dbReference type="NCBI Taxonomy" id="2736290"/>
    <lineage>
        <taxon>Bacteria</taxon>
        <taxon>Pseudomonadati</taxon>
        <taxon>Bacteroidota</taxon>
        <taxon>Bacteroidia</taxon>
        <taxon>Bacteroidales</taxon>
        <taxon>Prevotellaceae</taxon>
        <taxon>Xylanibacter</taxon>
    </lineage>
</organism>
<feature type="active site" description="Charge relay system" evidence="5">
    <location>
        <position position="202"/>
    </location>
</feature>
<feature type="active site" description="Charge relay system" evidence="5">
    <location>
        <position position="574"/>
    </location>
</feature>
<dbReference type="InterPro" id="IPR000209">
    <property type="entry name" value="Peptidase_S8/S53_dom"/>
</dbReference>
<dbReference type="Gene3D" id="3.40.50.200">
    <property type="entry name" value="Peptidase S8/S53 domain"/>
    <property type="match status" value="2"/>
</dbReference>
<dbReference type="Pfam" id="PF00082">
    <property type="entry name" value="Peptidase_S8"/>
    <property type="match status" value="2"/>
</dbReference>
<proteinExistence type="inferred from homology"/>
<feature type="active site" description="Charge relay system" evidence="5">
    <location>
        <position position="133"/>
    </location>
</feature>
<evidence type="ECO:0000256" key="4">
    <source>
        <dbReference type="ARBA" id="ARBA00022825"/>
    </source>
</evidence>
<keyword evidence="2 5" id="KW-0645">Protease</keyword>
<evidence type="ECO:0000256" key="2">
    <source>
        <dbReference type="ARBA" id="ARBA00022670"/>
    </source>
</evidence>
<reference evidence="7 8" key="1">
    <citation type="submission" date="2020-05" db="EMBL/GenBank/DDBJ databases">
        <title>Distinct polysaccharide utilization as determinants for interspecies competition between intestinal Prevotella spp.</title>
        <authorList>
            <person name="Galvez E.J.C."/>
            <person name="Iljazovic A."/>
            <person name="Strowig T."/>
        </authorList>
    </citation>
    <scope>NUCLEOTIDE SEQUENCE [LARGE SCALE GENOMIC DNA]</scope>
    <source>
        <strain evidence="7 8">PMUR</strain>
    </source>
</reference>
<dbReference type="Proteomes" id="UP000714420">
    <property type="component" value="Unassembled WGS sequence"/>
</dbReference>
<dbReference type="InterPro" id="IPR050131">
    <property type="entry name" value="Peptidase_S8_subtilisin-like"/>
</dbReference>
<evidence type="ECO:0000256" key="5">
    <source>
        <dbReference type="PROSITE-ProRule" id="PRU01240"/>
    </source>
</evidence>
<keyword evidence="8" id="KW-1185">Reference proteome</keyword>
<name>A0ABX2AJW5_9BACT</name>
<gene>
    <name evidence="7" type="ORF">HPS56_01355</name>
</gene>
<dbReference type="PANTHER" id="PTHR43806:SF11">
    <property type="entry name" value="CEREVISIN-RELATED"/>
    <property type="match status" value="1"/>
</dbReference>
<comment type="similarity">
    <text evidence="1 5">Belongs to the peptidase S8 family.</text>
</comment>